<dbReference type="InterPro" id="IPR002831">
    <property type="entry name" value="Tscrpt_reg_TrmB_N"/>
</dbReference>
<feature type="domain" description="Transcription regulator TrmB C-terminal" evidence="2">
    <location>
        <begin position="108"/>
        <end position="208"/>
    </location>
</feature>
<dbReference type="EMBL" id="JAHZIJ010000006">
    <property type="protein sequence ID" value="MBW7475298.1"/>
    <property type="molecule type" value="Genomic_DNA"/>
</dbReference>
<protein>
    <recommendedName>
        <fullName evidence="5">TrmB family transcriptional regulator</fullName>
    </recommendedName>
</protein>
<dbReference type="PANTHER" id="PTHR34293:SF1">
    <property type="entry name" value="HTH-TYPE TRANSCRIPTIONAL REGULATOR TRMBL2"/>
    <property type="match status" value="1"/>
</dbReference>
<dbReference type="Pfam" id="PF11495">
    <property type="entry name" value="Regulator_TrmB"/>
    <property type="match status" value="1"/>
</dbReference>
<dbReference type="SUPFAM" id="SSF46785">
    <property type="entry name" value="Winged helix' DNA-binding domain"/>
    <property type="match status" value="1"/>
</dbReference>
<dbReference type="InterPro" id="IPR036388">
    <property type="entry name" value="WH-like_DNA-bd_sf"/>
</dbReference>
<gene>
    <name evidence="3" type="ORF">K0T92_11115</name>
</gene>
<dbReference type="InterPro" id="IPR021586">
    <property type="entry name" value="Tscrpt_reg_TrmB_C"/>
</dbReference>
<evidence type="ECO:0000313" key="4">
    <source>
        <dbReference type="Proteomes" id="UP000812277"/>
    </source>
</evidence>
<sequence>MEDIIQNLQRFNFTKIEAQIYLILLNNGTLNGSQIAKFLNLPRTSVYSSLDSMYHKGFVYSLQGNPVTYMAKESKALLHNLKASYENGIRDLEHSLIDYKPFSPKDQYWNMKGHENIIEHINKLLQGAKSEIYISTNSDLSELYDSFMALISNGVRIIVFSFQDIPRRFQVEGVEYYSHQERSPHEEESRFMLVVDQQSALVMNRNHLGEALGTFTENSFMVSMISEHIHHDIYLLKLKQKHNIDPVTEDIKIGSRFEQSSSRCK</sequence>
<comment type="caution">
    <text evidence="3">The sequence shown here is derived from an EMBL/GenBank/DDBJ whole genome shotgun (WGS) entry which is preliminary data.</text>
</comment>
<evidence type="ECO:0008006" key="5">
    <source>
        <dbReference type="Google" id="ProtNLM"/>
    </source>
</evidence>
<evidence type="ECO:0000259" key="2">
    <source>
        <dbReference type="Pfam" id="PF11495"/>
    </source>
</evidence>
<reference evidence="3 4" key="1">
    <citation type="submission" date="2021-07" db="EMBL/GenBank/DDBJ databases">
        <title>Paenibacillus radiodurans sp. nov., isolated from the southeastern edge of Tengger Desert.</title>
        <authorList>
            <person name="Zhang G."/>
        </authorList>
    </citation>
    <scope>NUCLEOTIDE SEQUENCE [LARGE SCALE GENOMIC DNA]</scope>
    <source>
        <strain evidence="3 4">DT7-4</strain>
    </source>
</reference>
<proteinExistence type="predicted"/>
<evidence type="ECO:0000313" key="3">
    <source>
        <dbReference type="EMBL" id="MBW7475298.1"/>
    </source>
</evidence>
<dbReference type="Proteomes" id="UP000812277">
    <property type="component" value="Unassembled WGS sequence"/>
</dbReference>
<organism evidence="3 4">
    <name type="scientific">Paenibacillus oenotherae</name>
    <dbReference type="NCBI Taxonomy" id="1435645"/>
    <lineage>
        <taxon>Bacteria</taxon>
        <taxon>Bacillati</taxon>
        <taxon>Bacillota</taxon>
        <taxon>Bacilli</taxon>
        <taxon>Bacillales</taxon>
        <taxon>Paenibacillaceae</taxon>
        <taxon>Paenibacillus</taxon>
    </lineage>
</organism>
<accession>A0ABS7D800</accession>
<dbReference type="PANTHER" id="PTHR34293">
    <property type="entry name" value="HTH-TYPE TRANSCRIPTIONAL REGULATOR TRMBL2"/>
    <property type="match status" value="1"/>
</dbReference>
<evidence type="ECO:0000259" key="1">
    <source>
        <dbReference type="Pfam" id="PF01978"/>
    </source>
</evidence>
<dbReference type="InterPro" id="IPR051797">
    <property type="entry name" value="TrmB-like"/>
</dbReference>
<dbReference type="Pfam" id="PF01978">
    <property type="entry name" value="TrmB"/>
    <property type="match status" value="1"/>
</dbReference>
<feature type="domain" description="Transcription regulator TrmB N-terminal" evidence="1">
    <location>
        <begin position="8"/>
        <end position="72"/>
    </location>
</feature>
<keyword evidence="4" id="KW-1185">Reference proteome</keyword>
<dbReference type="RefSeq" id="WP_219872541.1">
    <property type="nucleotide sequence ID" value="NZ_JAHZIJ010000006.1"/>
</dbReference>
<dbReference type="CDD" id="cd09124">
    <property type="entry name" value="PLDc_like_TrmB_middle"/>
    <property type="match status" value="1"/>
</dbReference>
<name>A0ABS7D800_9BACL</name>
<dbReference type="Gene3D" id="1.10.10.10">
    <property type="entry name" value="Winged helix-like DNA-binding domain superfamily/Winged helix DNA-binding domain"/>
    <property type="match status" value="1"/>
</dbReference>
<dbReference type="InterPro" id="IPR036390">
    <property type="entry name" value="WH_DNA-bd_sf"/>
</dbReference>